<dbReference type="AlphaFoldDB" id="A0A1F5PIV6"/>
<reference evidence="2 3" key="1">
    <citation type="journal article" date="2016" name="Nat. Commun.">
        <title>Thousands of microbial genomes shed light on interconnected biogeochemical processes in an aquifer system.</title>
        <authorList>
            <person name="Anantharaman K."/>
            <person name="Brown C.T."/>
            <person name="Hug L.A."/>
            <person name="Sharon I."/>
            <person name="Castelle C.J."/>
            <person name="Probst A.J."/>
            <person name="Thomas B.C."/>
            <person name="Singh A."/>
            <person name="Wilkins M.J."/>
            <person name="Karaoz U."/>
            <person name="Brodie E.L."/>
            <person name="Williams K.H."/>
            <person name="Hubbard S.S."/>
            <person name="Banfield J.F."/>
        </authorList>
    </citation>
    <scope>NUCLEOTIDE SEQUENCE [LARGE SCALE GENOMIC DNA]</scope>
</reference>
<organism evidence="2 3">
    <name type="scientific">Candidatus Doudnabacteria bacterium RIFCSPHIGHO2_01_FULL_50_11</name>
    <dbReference type="NCBI Taxonomy" id="1817828"/>
    <lineage>
        <taxon>Bacteria</taxon>
        <taxon>Candidatus Doudnaibacteriota</taxon>
    </lineage>
</organism>
<keyword evidence="1" id="KW-1133">Transmembrane helix</keyword>
<accession>A0A1F5PIV6</accession>
<keyword evidence="1" id="KW-0472">Membrane</keyword>
<evidence type="ECO:0000256" key="1">
    <source>
        <dbReference type="SAM" id="Phobius"/>
    </source>
</evidence>
<dbReference type="Proteomes" id="UP000178377">
    <property type="component" value="Unassembled WGS sequence"/>
</dbReference>
<dbReference type="EMBL" id="MFEO01000016">
    <property type="protein sequence ID" value="OGE89873.1"/>
    <property type="molecule type" value="Genomic_DNA"/>
</dbReference>
<keyword evidence="1" id="KW-0812">Transmembrane</keyword>
<proteinExistence type="predicted"/>
<evidence type="ECO:0000313" key="3">
    <source>
        <dbReference type="Proteomes" id="UP000178377"/>
    </source>
</evidence>
<comment type="caution">
    <text evidence="2">The sequence shown here is derived from an EMBL/GenBank/DDBJ whole genome shotgun (WGS) entry which is preliminary data.</text>
</comment>
<gene>
    <name evidence="2" type="ORF">A2722_04585</name>
</gene>
<name>A0A1F5PIV6_9BACT</name>
<evidence type="ECO:0000313" key="2">
    <source>
        <dbReference type="EMBL" id="OGE89873.1"/>
    </source>
</evidence>
<sequence length="196" mass="20733">MAQLAGFPRLGYIGLGNKIKAFSLIISLVALLGHAEFGHGFSVPAANNPQATAGAQAGNAFVLYNPDVAEYSSPLQVIGDQNGSSPTIRVAAPTYANIQIQVIDSPWKNVAVAVMQQQASGPRIIVARESYLTRAARLESSEETARDALRNVSLQLSSGLLRGEAGIEMAVLASLLLALAVFSAYDRRPKVQVLIC</sequence>
<protein>
    <submittedName>
        <fullName evidence="2">Uncharacterized protein</fullName>
    </submittedName>
</protein>
<feature type="transmembrane region" description="Helical" evidence="1">
    <location>
        <begin position="165"/>
        <end position="185"/>
    </location>
</feature>